<gene>
    <name evidence="2" type="ORF">ABII15_00875</name>
</gene>
<evidence type="ECO:0000313" key="2">
    <source>
        <dbReference type="EMBL" id="XCJ68590.1"/>
    </source>
</evidence>
<dbReference type="EC" id="1.-.-.-" evidence="2"/>
<feature type="domain" description="ER-bound oxygenase mpaB/mpaB'/Rubber oxygenase catalytic" evidence="1">
    <location>
        <begin position="132"/>
        <end position="324"/>
    </location>
</feature>
<accession>A0AAU8IJT6</accession>
<dbReference type="Pfam" id="PF09995">
    <property type="entry name" value="MPAB_Lcp_cat"/>
    <property type="match status" value="1"/>
</dbReference>
<organism evidence="2">
    <name type="scientific">Streptomyces tabacisoli</name>
    <dbReference type="NCBI Taxonomy" id="3156398"/>
    <lineage>
        <taxon>Bacteria</taxon>
        <taxon>Bacillati</taxon>
        <taxon>Actinomycetota</taxon>
        <taxon>Actinomycetes</taxon>
        <taxon>Kitasatosporales</taxon>
        <taxon>Streptomycetaceae</taxon>
        <taxon>Streptomyces</taxon>
    </lineage>
</organism>
<dbReference type="PANTHER" id="PTHR37539">
    <property type="entry name" value="SECRETED PROTEIN-RELATED"/>
    <property type="match status" value="1"/>
</dbReference>
<reference evidence="2" key="1">
    <citation type="submission" date="2024-06" db="EMBL/GenBank/DDBJ databases">
        <title>Streptomyces sp. strain HUAS MG91 genome sequences.</title>
        <authorList>
            <person name="Mo P."/>
        </authorList>
    </citation>
    <scope>NUCLEOTIDE SEQUENCE</scope>
    <source>
        <strain evidence="2">HUAS MG91</strain>
    </source>
</reference>
<evidence type="ECO:0000259" key="1">
    <source>
        <dbReference type="Pfam" id="PF09995"/>
    </source>
</evidence>
<dbReference type="InterPro" id="IPR018713">
    <property type="entry name" value="MPAB/Lcp_cat_dom"/>
</dbReference>
<dbReference type="PANTHER" id="PTHR37539:SF1">
    <property type="entry name" value="ER-BOUND OXYGENASE MPAB_MPAB'_RUBBER OXYGENASE CATALYTIC DOMAIN-CONTAINING PROTEIN"/>
    <property type="match status" value="1"/>
</dbReference>
<dbReference type="KEGG" id="stac:ABII15_00875"/>
<dbReference type="EMBL" id="CP159534">
    <property type="protein sequence ID" value="XCJ68590.1"/>
    <property type="molecule type" value="Genomic_DNA"/>
</dbReference>
<dbReference type="AlphaFoldDB" id="A0AAU8IJT6"/>
<dbReference type="RefSeq" id="WP_353940276.1">
    <property type="nucleotide sequence ID" value="NZ_CP159534.1"/>
</dbReference>
<dbReference type="InterPro" id="IPR037473">
    <property type="entry name" value="Lcp-like"/>
</dbReference>
<keyword evidence="2" id="KW-0560">Oxidoreductase</keyword>
<dbReference type="GO" id="GO:0016491">
    <property type="term" value="F:oxidoreductase activity"/>
    <property type="evidence" value="ECO:0007669"/>
    <property type="project" value="UniProtKB-KW"/>
</dbReference>
<protein>
    <submittedName>
        <fullName evidence="2">Oxygenase MpaB family protein</fullName>
        <ecNumber evidence="2">1.-.-.-</ecNumber>
    </submittedName>
</protein>
<name>A0AAU8IJT6_9ACTN</name>
<sequence length="378" mass="42311">MSRGRVDERLLATIGERLTARDELGAALADALRATDAGQPGKVTMKQFRRALQDGVDAVPDAPRALRDFFAAVEPVPDWVDFDLVEEGGRVARRFGRNTADVMLQLALIGSYRFDGPPRLLVETGGLVGGSALRRIAETQHWATAVTAPGALRREGEGFRLTVHVRLMHALVNHRFEHGGGWDAGRWGLPVNQSDLAATLGLFNAVQLLGVRLLGVRVTRAESRAVMHLWKYVGHLLGVDEDWLFDHEAQQHRLNYHLLLTQSYGGSAGPPLAGALVEAQRHLHFRHFARVRRAYARARLLSMLRFFLGRRGMRDLGLPHALPWAVPPIVAANVLRYRILGRTEAGRARLQRRGERFIARHLRRHFHERTPDVAAFDM</sequence>
<proteinExistence type="predicted"/>